<keyword evidence="5" id="KW-0521">NADP</keyword>
<dbReference type="SUPFAM" id="SSF51905">
    <property type="entry name" value="FAD/NAD(P)-binding domain"/>
    <property type="match status" value="3"/>
</dbReference>
<sequence>MKNTKSKAIDEWDFRSRKHGLEAHIFESASDFGGVWYWNRYPGARVDSETPFYQLNIPEVYKTWNFSRRFPDHSELRDYFAHVDKVLGLRKDVSFNAKVNSCTWSEKCSRWTITTESGTIAKAQYLIMATGLLHKPYLPTWKGQEAYKGAVYHSSDWPEDLDLSGKKVAVIGAGATAVQIVQEVGKQASQLVNLIRRPSQCLPMGQRCWTEEEHRGWKAFYPALFKIGRDSHTGFPIERPFGEARMQDISAEEREAHFESTWAMGSFNFNEQNLSDVVLDKEANRIVYDFWKKKVRERLTDPKKQALMCPDEAPYFYGTKRPPLEIDYYDVLNQSHVEIVDVKAHPIKAFTEKGLSLEGETGGREFDVVVCATGFDSFTGSLCNMGLKNRDGVDIKDVWKEGVSTYMGIMMNGFPNAFMVYSPQAPTALANGPTIIECQADLVMETIVSLQKEGKVMIEPTKQAEKEWKESLNAMVEKTLFPYTNSWWNTSNIPGKKAENQNYILGVPAYEKECREKIGNWQGFEVAASSHGALDLFGRERCTVS</sequence>
<dbReference type="GO" id="GO:0050661">
    <property type="term" value="F:NADP binding"/>
    <property type="evidence" value="ECO:0007669"/>
    <property type="project" value="InterPro"/>
</dbReference>
<evidence type="ECO:0000256" key="2">
    <source>
        <dbReference type="ARBA" id="ARBA00010139"/>
    </source>
</evidence>
<dbReference type="InterPro" id="IPR050775">
    <property type="entry name" value="FAD-binding_Monooxygenases"/>
</dbReference>
<dbReference type="PANTHER" id="PTHR43098">
    <property type="entry name" value="L-ORNITHINE N(5)-MONOOXYGENASE-RELATED"/>
    <property type="match status" value="1"/>
</dbReference>
<dbReference type="PANTHER" id="PTHR43098:SF3">
    <property type="entry name" value="L-ORNITHINE N(5)-MONOOXYGENASE-RELATED"/>
    <property type="match status" value="1"/>
</dbReference>
<keyword evidence="4" id="KW-0274">FAD</keyword>
<dbReference type="AlphaFoldDB" id="A0A9P4WCR9"/>
<dbReference type="InterPro" id="IPR036188">
    <property type="entry name" value="FAD/NAD-bd_sf"/>
</dbReference>
<evidence type="ECO:0000313" key="9">
    <source>
        <dbReference type="Proteomes" id="UP000801428"/>
    </source>
</evidence>
<reference evidence="8" key="1">
    <citation type="submission" date="2019-04" db="EMBL/GenBank/DDBJ databases">
        <title>Sequencing of skin fungus with MAO and IRED activity.</title>
        <authorList>
            <person name="Marsaioli A.J."/>
            <person name="Bonatto J.M.C."/>
            <person name="Reis Junior O."/>
        </authorList>
    </citation>
    <scope>NUCLEOTIDE SEQUENCE</scope>
    <source>
        <strain evidence="8">30M1</strain>
    </source>
</reference>
<dbReference type="Gene3D" id="3.50.50.60">
    <property type="entry name" value="FAD/NAD(P)-binding domain"/>
    <property type="match status" value="2"/>
</dbReference>
<evidence type="ECO:0000313" key="8">
    <source>
        <dbReference type="EMBL" id="KAF3010594.1"/>
    </source>
</evidence>
<comment type="caution">
    <text evidence="8">The sequence shown here is derived from an EMBL/GenBank/DDBJ whole genome shotgun (WGS) entry which is preliminary data.</text>
</comment>
<dbReference type="InterPro" id="IPR020946">
    <property type="entry name" value="Flavin_mOase-like"/>
</dbReference>
<organism evidence="8 9">
    <name type="scientific">Curvularia kusanoi</name>
    <name type="common">Cochliobolus kusanoi</name>
    <dbReference type="NCBI Taxonomy" id="90978"/>
    <lineage>
        <taxon>Eukaryota</taxon>
        <taxon>Fungi</taxon>
        <taxon>Dikarya</taxon>
        <taxon>Ascomycota</taxon>
        <taxon>Pezizomycotina</taxon>
        <taxon>Dothideomycetes</taxon>
        <taxon>Pleosporomycetidae</taxon>
        <taxon>Pleosporales</taxon>
        <taxon>Pleosporineae</taxon>
        <taxon>Pleosporaceae</taxon>
        <taxon>Curvularia</taxon>
    </lineage>
</organism>
<dbReference type="Proteomes" id="UP000801428">
    <property type="component" value="Unassembled WGS sequence"/>
</dbReference>
<dbReference type="GO" id="GO:0004499">
    <property type="term" value="F:N,N-dimethylaniline monooxygenase activity"/>
    <property type="evidence" value="ECO:0007669"/>
    <property type="project" value="InterPro"/>
</dbReference>
<comment type="cofactor">
    <cofactor evidence="1">
        <name>FAD</name>
        <dbReference type="ChEBI" id="CHEBI:57692"/>
    </cofactor>
</comment>
<evidence type="ECO:0000256" key="6">
    <source>
        <dbReference type="ARBA" id="ARBA00023002"/>
    </source>
</evidence>
<evidence type="ECO:0008006" key="10">
    <source>
        <dbReference type="Google" id="ProtNLM"/>
    </source>
</evidence>
<evidence type="ECO:0000256" key="4">
    <source>
        <dbReference type="ARBA" id="ARBA00022827"/>
    </source>
</evidence>
<keyword evidence="9" id="KW-1185">Reference proteome</keyword>
<name>A0A9P4WCR9_CURKU</name>
<dbReference type="Pfam" id="PF00743">
    <property type="entry name" value="FMO-like"/>
    <property type="match status" value="1"/>
</dbReference>
<comment type="similarity">
    <text evidence="2">Belongs to the FAD-binding monooxygenase family.</text>
</comment>
<dbReference type="OrthoDB" id="66881at2759"/>
<evidence type="ECO:0000256" key="1">
    <source>
        <dbReference type="ARBA" id="ARBA00001974"/>
    </source>
</evidence>
<keyword evidence="7" id="KW-0503">Monooxygenase</keyword>
<keyword evidence="6" id="KW-0560">Oxidoreductase</keyword>
<protein>
    <recommendedName>
        <fullName evidence="10">FAD/NAD(P)-binding domain-containing protein</fullName>
    </recommendedName>
</protein>
<keyword evidence="3" id="KW-0285">Flavoprotein</keyword>
<evidence type="ECO:0000256" key="3">
    <source>
        <dbReference type="ARBA" id="ARBA00022630"/>
    </source>
</evidence>
<accession>A0A9P4WCR9</accession>
<evidence type="ECO:0000256" key="7">
    <source>
        <dbReference type="ARBA" id="ARBA00023033"/>
    </source>
</evidence>
<dbReference type="EMBL" id="SWKU01000001">
    <property type="protein sequence ID" value="KAF3010594.1"/>
    <property type="molecule type" value="Genomic_DNA"/>
</dbReference>
<proteinExistence type="inferred from homology"/>
<gene>
    <name evidence="8" type="ORF">E8E13_002187</name>
</gene>
<dbReference type="GO" id="GO:0050660">
    <property type="term" value="F:flavin adenine dinucleotide binding"/>
    <property type="evidence" value="ECO:0007669"/>
    <property type="project" value="InterPro"/>
</dbReference>
<evidence type="ECO:0000256" key="5">
    <source>
        <dbReference type="ARBA" id="ARBA00022857"/>
    </source>
</evidence>